<dbReference type="InterPro" id="IPR042529">
    <property type="entry name" value="IF_2B-like_C"/>
</dbReference>
<dbReference type="EMBL" id="VCAZ01000016">
    <property type="protein sequence ID" value="TSK58087.1"/>
    <property type="molecule type" value="Genomic_DNA"/>
</dbReference>
<dbReference type="OrthoDB" id="10254737at2759"/>
<evidence type="ECO:0000256" key="10">
    <source>
        <dbReference type="RuleBase" id="RU003814"/>
    </source>
</evidence>
<comment type="caution">
    <text evidence="12">The sequence shown here is derived from an EMBL/GenBank/DDBJ whole genome shotgun (WGS) entry which is preliminary data.</text>
</comment>
<dbReference type="PANTHER" id="PTHR10233:SF14">
    <property type="entry name" value="TRANSLATION INITIATION FACTOR EIF-2B SUBUNIT DELTA"/>
    <property type="match status" value="1"/>
</dbReference>
<evidence type="ECO:0000313" key="12">
    <source>
        <dbReference type="EMBL" id="TSK58087.1"/>
    </source>
</evidence>
<evidence type="ECO:0000256" key="4">
    <source>
        <dbReference type="ARBA" id="ARBA00022540"/>
    </source>
</evidence>
<dbReference type="Gene3D" id="3.40.50.10470">
    <property type="entry name" value="Translation initiation factor eif-2b, domain 2"/>
    <property type="match status" value="1"/>
</dbReference>
<evidence type="ECO:0000256" key="11">
    <source>
        <dbReference type="SAM" id="MobiDB-lite"/>
    </source>
</evidence>
<evidence type="ECO:0000256" key="2">
    <source>
        <dbReference type="ARBA" id="ARBA00007251"/>
    </source>
</evidence>
<dbReference type="InterPro" id="IPR000649">
    <property type="entry name" value="IF-2B-related"/>
</dbReference>
<dbReference type="GO" id="GO:0048513">
    <property type="term" value="P:animal organ development"/>
    <property type="evidence" value="ECO:0007669"/>
    <property type="project" value="UniProtKB-ARBA"/>
</dbReference>
<comment type="function">
    <text evidence="6">Acts as a component of the translation initiation factor 2B (eIF2B) complex, which catalyzes the exchange of GDP for GTP on eukaryotic initiation factor 2 (eIF2) gamma subunit. Its guanine nucleotide exchange factor activity is repressed when bound to eIF2 complex phosphorylated on the alpha subunit, thereby limiting the amount of methionyl-initiator methionine tRNA available to the ribosome and consequently global translation is repressed.</text>
</comment>
<evidence type="ECO:0000256" key="1">
    <source>
        <dbReference type="ARBA" id="ARBA00004514"/>
    </source>
</evidence>
<dbReference type="GO" id="GO:0005085">
    <property type="term" value="F:guanyl-nucleotide exchange factor activity"/>
    <property type="evidence" value="ECO:0007669"/>
    <property type="project" value="UniProtKB-ARBA"/>
</dbReference>
<keyword evidence="3" id="KW-0963">Cytoplasm</keyword>
<evidence type="ECO:0000256" key="3">
    <source>
        <dbReference type="ARBA" id="ARBA00022490"/>
    </source>
</evidence>
<dbReference type="SUPFAM" id="SSF100950">
    <property type="entry name" value="NagB/RpiA/CoA transferase-like"/>
    <property type="match status" value="1"/>
</dbReference>
<comment type="subcellular location">
    <subcellularLocation>
        <location evidence="1">Cytoplasm</location>
        <location evidence="1">Cytosol</location>
    </subcellularLocation>
</comment>
<feature type="compositionally biased region" description="Basic and acidic residues" evidence="11">
    <location>
        <begin position="35"/>
        <end position="58"/>
    </location>
</feature>
<dbReference type="PANTHER" id="PTHR10233">
    <property type="entry name" value="TRANSLATION INITIATION FACTOR EIF-2B"/>
    <property type="match status" value="1"/>
</dbReference>
<dbReference type="Pfam" id="PF01008">
    <property type="entry name" value="IF-2B"/>
    <property type="match status" value="1"/>
</dbReference>
<sequence length="541" mass="60230">MFATSARALQLVWTPPFCAFVKHERRPIKISLSDGEGKLEEITKARNEGRELTKEEKQRLRKEKKQQKKSKKDDKGPTDKVPDKEKKAASSTAQNPAAKAPSAGAAPVGVPTAESTTSADKQAKSKAELKAERRARHEADRTTKQAKKEPGAVPTSKTKAPQGDLQSVVKRLPEHIQVDDPAVVRKLAKKLERQQIPLRSEYGYKVSLFSHLHQYSRKAPLTQLISIPATVIHPSIVRLGLQYSQGIIAGSNARSVALLHAFKQVIQDYSTPPNEELSRDLVNKLKPYISFLNQCRPLSASMGNAIKYIKKEISNIPNQCKEEEAKKKLLSCIDNYVNEKIKLAAEAISKCASEKISDGDVILVYGCSSLVNYILCEAFEKLQRKFRVIVVDSRPRLEGREALRRLVKRGIRCTYVSKVFLGAHALLANGYVMSRVGTSQIALVAKAYNVPVLVCCETYKFCERVQTDSFVSNELDDPDDLIVTRKGKTQLENWQCVKSLGLLNLVYDVTPPDFVDLVITELGMIPCTSVPVVLRVKNVDQ</sequence>
<dbReference type="InterPro" id="IPR037171">
    <property type="entry name" value="NagB/RpiA_transferase-like"/>
</dbReference>
<keyword evidence="13" id="KW-1185">Reference proteome</keyword>
<evidence type="ECO:0000256" key="5">
    <source>
        <dbReference type="ARBA" id="ARBA00022917"/>
    </source>
</evidence>
<protein>
    <recommendedName>
        <fullName evidence="7">Translation initiation factor eIF2B subunit delta</fullName>
    </recommendedName>
    <alternativeName>
        <fullName evidence="8">eIF2B GDP-GTP exchange factor subunit delta</fullName>
    </alternativeName>
</protein>
<name>A0A556TSS0_BAGYA</name>
<dbReference type="AlphaFoldDB" id="A0A556TSS0"/>
<organism evidence="12 13">
    <name type="scientific">Bagarius yarrelli</name>
    <name type="common">Goonch</name>
    <name type="synonym">Bagrus yarrelli</name>
    <dbReference type="NCBI Taxonomy" id="175774"/>
    <lineage>
        <taxon>Eukaryota</taxon>
        <taxon>Metazoa</taxon>
        <taxon>Chordata</taxon>
        <taxon>Craniata</taxon>
        <taxon>Vertebrata</taxon>
        <taxon>Euteleostomi</taxon>
        <taxon>Actinopterygii</taxon>
        <taxon>Neopterygii</taxon>
        <taxon>Teleostei</taxon>
        <taxon>Ostariophysi</taxon>
        <taxon>Siluriformes</taxon>
        <taxon>Sisoridae</taxon>
        <taxon>Sisorinae</taxon>
        <taxon>Bagarius</taxon>
    </lineage>
</organism>
<feature type="compositionally biased region" description="Basic and acidic residues" evidence="11">
    <location>
        <begin position="121"/>
        <end position="150"/>
    </location>
</feature>
<dbReference type="GO" id="GO:0007417">
    <property type="term" value="P:central nervous system development"/>
    <property type="evidence" value="ECO:0007669"/>
    <property type="project" value="UniProtKB-ARBA"/>
</dbReference>
<evidence type="ECO:0000256" key="8">
    <source>
        <dbReference type="ARBA" id="ARBA00044356"/>
    </source>
</evidence>
<evidence type="ECO:0000256" key="7">
    <source>
        <dbReference type="ARBA" id="ARBA00044147"/>
    </source>
</evidence>
<keyword evidence="5" id="KW-0648">Protein biosynthesis</keyword>
<evidence type="ECO:0000256" key="9">
    <source>
        <dbReference type="ARBA" id="ARBA00046432"/>
    </source>
</evidence>
<proteinExistence type="inferred from homology"/>
<dbReference type="FunFam" id="3.40.50.10470:FF:000002">
    <property type="entry name" value="Probable translation initiation factor eIF-2B subunit delta"/>
    <property type="match status" value="1"/>
</dbReference>
<feature type="region of interest" description="Disordered" evidence="11">
    <location>
        <begin position="29"/>
        <end position="164"/>
    </location>
</feature>
<reference evidence="12 13" key="1">
    <citation type="journal article" date="2019" name="Genome Biol. Evol.">
        <title>Whole-Genome Sequencing of the Giant Devil Catfish, Bagarius yarrelli.</title>
        <authorList>
            <person name="Jiang W."/>
            <person name="Lv Y."/>
            <person name="Cheng L."/>
            <person name="Yang K."/>
            <person name="Chao B."/>
            <person name="Wang X."/>
            <person name="Li Y."/>
            <person name="Pan X."/>
            <person name="You X."/>
            <person name="Zhang Y."/>
            <person name="Yang J."/>
            <person name="Li J."/>
            <person name="Zhang X."/>
            <person name="Liu S."/>
            <person name="Sun C."/>
            <person name="Yang J."/>
            <person name="Shi Q."/>
        </authorList>
    </citation>
    <scope>NUCLEOTIDE SEQUENCE [LARGE SCALE GENOMIC DNA]</scope>
    <source>
        <strain evidence="12">JWS20170419001</strain>
        <tissue evidence="12">Muscle</tissue>
    </source>
</reference>
<comment type="subunit">
    <text evidence="9">Component of the translation initiation factor 2B (eIF2B) complex which is a heterodecamer of two sets of five different subunits: alpha, beta, gamma, delta and epsilon. Subunits alpha, beta and delta comprise a regulatory subcomplex and subunits epsilon and gamma comprise a catalytic subcomplex. Within the complex, the hexameric regulatory complex resides at the center, with the two heterodimeric catalytic subcomplexes bound on opposite sides.</text>
</comment>
<dbReference type="GO" id="GO:0005829">
    <property type="term" value="C:cytosol"/>
    <property type="evidence" value="ECO:0007669"/>
    <property type="project" value="UniProtKB-SubCell"/>
</dbReference>
<accession>A0A556TSS0</accession>
<dbReference type="Proteomes" id="UP000319801">
    <property type="component" value="Unassembled WGS sequence"/>
</dbReference>
<keyword evidence="4 12" id="KW-0396">Initiation factor</keyword>
<feature type="compositionally biased region" description="Basic and acidic residues" evidence="11">
    <location>
        <begin position="71"/>
        <end position="88"/>
    </location>
</feature>
<gene>
    <name evidence="12" type="ORF">Baya_3735</name>
</gene>
<feature type="compositionally biased region" description="Low complexity" evidence="11">
    <location>
        <begin position="92"/>
        <end position="113"/>
    </location>
</feature>
<evidence type="ECO:0000313" key="13">
    <source>
        <dbReference type="Proteomes" id="UP000319801"/>
    </source>
</evidence>
<comment type="similarity">
    <text evidence="2 10">Belongs to the eIF-2B alpha/beta/delta subunits family.</text>
</comment>
<evidence type="ECO:0000256" key="6">
    <source>
        <dbReference type="ARBA" id="ARBA00043898"/>
    </source>
</evidence>
<dbReference type="GO" id="GO:0003743">
    <property type="term" value="F:translation initiation factor activity"/>
    <property type="evidence" value="ECO:0007669"/>
    <property type="project" value="UniProtKB-KW"/>
</dbReference>
<dbReference type="GO" id="GO:0005851">
    <property type="term" value="C:eukaryotic translation initiation factor 2B complex"/>
    <property type="evidence" value="ECO:0007669"/>
    <property type="project" value="UniProtKB-ARBA"/>
</dbReference>
<feature type="compositionally biased region" description="Basic residues" evidence="11">
    <location>
        <begin position="59"/>
        <end position="70"/>
    </location>
</feature>